<dbReference type="FunFam" id="3.30.420.40:FF:000012">
    <property type="entry name" value="tRNA N6-adenosine threonylcarbamoyltransferase"/>
    <property type="match status" value="1"/>
</dbReference>
<accession>A0AA35X193</accession>
<dbReference type="InterPro" id="IPR022450">
    <property type="entry name" value="TsaD"/>
</dbReference>
<reference evidence="10" key="1">
    <citation type="submission" date="2023-03" db="EMBL/GenBank/DDBJ databases">
        <authorList>
            <person name="Steffen K."/>
            <person name="Cardenas P."/>
        </authorList>
    </citation>
    <scope>NUCLEOTIDE SEQUENCE</scope>
</reference>
<keyword evidence="3 7" id="KW-0819">tRNA processing</keyword>
<keyword evidence="4 7" id="KW-0479">Metal-binding</keyword>
<keyword evidence="11" id="KW-1185">Reference proteome</keyword>
<gene>
    <name evidence="10" type="ORF">GBAR_LOCUS22538</name>
</gene>
<dbReference type="Proteomes" id="UP001174909">
    <property type="component" value="Unassembled WGS sequence"/>
</dbReference>
<evidence type="ECO:0000256" key="3">
    <source>
        <dbReference type="ARBA" id="ARBA00022694"/>
    </source>
</evidence>
<comment type="similarity">
    <text evidence="7">Belongs to the KAE1 / TsaD family.</text>
</comment>
<evidence type="ECO:0000256" key="6">
    <source>
        <dbReference type="ARBA" id="ARBA00048117"/>
    </source>
</evidence>
<evidence type="ECO:0000259" key="9">
    <source>
        <dbReference type="Pfam" id="PF00814"/>
    </source>
</evidence>
<keyword evidence="7" id="KW-0496">Mitochondrion</keyword>
<dbReference type="PANTHER" id="PTHR11735:SF6">
    <property type="entry name" value="TRNA N6-ADENOSINE THREONYLCARBAMOYLTRANSFERASE, MITOCHONDRIAL"/>
    <property type="match status" value="1"/>
</dbReference>
<evidence type="ECO:0000256" key="8">
    <source>
        <dbReference type="SAM" id="MobiDB-lite"/>
    </source>
</evidence>
<feature type="region of interest" description="Disordered" evidence="8">
    <location>
        <begin position="47"/>
        <end position="96"/>
    </location>
</feature>
<comment type="caution">
    <text evidence="10">The sequence shown here is derived from an EMBL/GenBank/DDBJ whole genome shotgun (WGS) entry which is preliminary data.</text>
</comment>
<dbReference type="GO" id="GO:0046872">
    <property type="term" value="F:metal ion binding"/>
    <property type="evidence" value="ECO:0007669"/>
    <property type="project" value="UniProtKB-KW"/>
</dbReference>
<feature type="domain" description="Gcp-like" evidence="9">
    <location>
        <begin position="115"/>
        <end position="371"/>
    </location>
</feature>
<dbReference type="GO" id="GO:0002949">
    <property type="term" value="P:tRNA threonylcarbamoyladenosine modification"/>
    <property type="evidence" value="ECO:0007669"/>
    <property type="project" value="UniProtKB-UniRule"/>
</dbReference>
<dbReference type="SUPFAM" id="SSF53067">
    <property type="entry name" value="Actin-like ATPase domain"/>
    <property type="match status" value="1"/>
</dbReference>
<dbReference type="PANTHER" id="PTHR11735">
    <property type="entry name" value="TRNA N6-ADENOSINE THREONYLCARBAMOYLTRANSFERASE"/>
    <property type="match status" value="1"/>
</dbReference>
<keyword evidence="5 7" id="KW-0012">Acyltransferase</keyword>
<dbReference type="Pfam" id="PF00814">
    <property type="entry name" value="TsaD"/>
    <property type="match status" value="1"/>
</dbReference>
<dbReference type="PROSITE" id="PS01016">
    <property type="entry name" value="GLYCOPROTEASE"/>
    <property type="match status" value="1"/>
</dbReference>
<protein>
    <recommendedName>
        <fullName evidence="1">N(6)-L-threonylcarbamoyladenine synthase</fullName>
        <ecNumber evidence="1">2.3.1.234</ecNumber>
    </recommendedName>
</protein>
<comment type="cofactor">
    <cofactor evidence="7">
        <name>a divalent metal cation</name>
        <dbReference type="ChEBI" id="CHEBI:60240"/>
    </cofactor>
    <text evidence="7">Binds 1 divalent metal cation per subunit.</text>
</comment>
<dbReference type="InterPro" id="IPR017861">
    <property type="entry name" value="KAE1/TsaD"/>
</dbReference>
<comment type="function">
    <text evidence="7">Required for the formation of a threonylcarbamoyl group on adenosine at position 37 (t(6)A37) in mitochondrial tRNAs that read codons beginning with adenine. Probably involved in the transfer of the threonylcarbamoyl moiety of threonylcarbamoyl-AMP (TC-AMP) to the N6 group of A37. Involved in mitochondrial genome maintenance.</text>
</comment>
<dbReference type="NCBIfam" id="TIGR00329">
    <property type="entry name" value="gcp_kae1"/>
    <property type="match status" value="1"/>
</dbReference>
<evidence type="ECO:0000256" key="2">
    <source>
        <dbReference type="ARBA" id="ARBA00022679"/>
    </source>
</evidence>
<dbReference type="CDD" id="cd24133">
    <property type="entry name" value="ASKHA_NBD_TsaD_bac"/>
    <property type="match status" value="1"/>
</dbReference>
<dbReference type="GO" id="GO:0005739">
    <property type="term" value="C:mitochondrion"/>
    <property type="evidence" value="ECO:0007669"/>
    <property type="project" value="UniProtKB-SubCell"/>
</dbReference>
<evidence type="ECO:0000313" key="11">
    <source>
        <dbReference type="Proteomes" id="UP001174909"/>
    </source>
</evidence>
<evidence type="ECO:0000313" key="10">
    <source>
        <dbReference type="EMBL" id="CAI8040434.1"/>
    </source>
</evidence>
<evidence type="ECO:0000256" key="1">
    <source>
        <dbReference type="ARBA" id="ARBA00012156"/>
    </source>
</evidence>
<name>A0AA35X193_GEOBA</name>
<comment type="subunit">
    <text evidence="7">Homodimer.</text>
</comment>
<evidence type="ECO:0000256" key="4">
    <source>
        <dbReference type="ARBA" id="ARBA00022723"/>
    </source>
</evidence>
<feature type="compositionally biased region" description="Polar residues" evidence="8">
    <location>
        <begin position="79"/>
        <end position="88"/>
    </location>
</feature>
<dbReference type="InterPro" id="IPR043129">
    <property type="entry name" value="ATPase_NBD"/>
</dbReference>
<evidence type="ECO:0000256" key="5">
    <source>
        <dbReference type="ARBA" id="ARBA00023315"/>
    </source>
</evidence>
<evidence type="ECO:0000256" key="7">
    <source>
        <dbReference type="HAMAP-Rule" id="MF_03179"/>
    </source>
</evidence>
<comment type="subcellular location">
    <subcellularLocation>
        <location evidence="7">Mitochondrion</location>
    </subcellularLocation>
</comment>
<dbReference type="PRINTS" id="PR00789">
    <property type="entry name" value="OSIALOPTASE"/>
</dbReference>
<organism evidence="10 11">
    <name type="scientific">Geodia barretti</name>
    <name type="common">Barrett's horny sponge</name>
    <dbReference type="NCBI Taxonomy" id="519541"/>
    <lineage>
        <taxon>Eukaryota</taxon>
        <taxon>Metazoa</taxon>
        <taxon>Porifera</taxon>
        <taxon>Demospongiae</taxon>
        <taxon>Heteroscleromorpha</taxon>
        <taxon>Tetractinellida</taxon>
        <taxon>Astrophorina</taxon>
        <taxon>Geodiidae</taxon>
        <taxon>Geodia</taxon>
    </lineage>
</organism>
<dbReference type="InterPro" id="IPR000905">
    <property type="entry name" value="Gcp-like_dom"/>
</dbReference>
<comment type="catalytic activity">
    <reaction evidence="6 7">
        <text>L-threonylcarbamoyladenylate + adenosine(37) in tRNA = N(6)-L-threonylcarbamoyladenosine(37) in tRNA + AMP + H(+)</text>
        <dbReference type="Rhea" id="RHEA:37059"/>
        <dbReference type="Rhea" id="RHEA-COMP:10162"/>
        <dbReference type="Rhea" id="RHEA-COMP:10163"/>
        <dbReference type="ChEBI" id="CHEBI:15378"/>
        <dbReference type="ChEBI" id="CHEBI:73682"/>
        <dbReference type="ChEBI" id="CHEBI:74411"/>
        <dbReference type="ChEBI" id="CHEBI:74418"/>
        <dbReference type="ChEBI" id="CHEBI:456215"/>
        <dbReference type="EC" id="2.3.1.234"/>
    </reaction>
</comment>
<dbReference type="EC" id="2.3.1.234" evidence="1"/>
<dbReference type="NCBIfam" id="TIGR03723">
    <property type="entry name" value="T6A_TsaD_YgjD"/>
    <property type="match status" value="1"/>
</dbReference>
<dbReference type="AlphaFoldDB" id="A0AA35X193"/>
<keyword evidence="2 7" id="KW-0808">Transferase</keyword>
<dbReference type="HAMAP" id="MF_01445">
    <property type="entry name" value="TsaD"/>
    <property type="match status" value="1"/>
</dbReference>
<dbReference type="EMBL" id="CASHTH010003109">
    <property type="protein sequence ID" value="CAI8040434.1"/>
    <property type="molecule type" value="Genomic_DNA"/>
</dbReference>
<dbReference type="InterPro" id="IPR017860">
    <property type="entry name" value="Peptidase_M22_CS"/>
</dbReference>
<proteinExistence type="inferred from homology"/>
<dbReference type="Gene3D" id="3.30.420.40">
    <property type="match status" value="2"/>
</dbReference>
<dbReference type="GO" id="GO:0061711">
    <property type="term" value="F:tRNA N(6)-L-threonylcarbamoyladenine synthase activity"/>
    <property type="evidence" value="ECO:0007669"/>
    <property type="project" value="UniProtKB-EC"/>
</dbReference>
<sequence>MEGRAIPTSTSPLLRFRESYGYVAGFRTRSNLVYRLTSAAALNSPAGALAKTRDPQQETSQIPRTRGSRTALAPGTSPEIPSNQLVSQKTKEKNTGIETSCDETAAGLVDQDGRLLANVVASQSELHARFGGVVPEVASRQHLLSIQGVLRRALDESGTEWEDIDAVAVTNGPGLAGALIVGVNVAKGLAASLGVPLVGVNHLAGHVYAAWIAGHGPVTPRMCLIVSGGHTELVLMDEEGRFRMIGETRDDAAGEAFDKVARVLGLRYPGGPEIQRAARDGGRTESLPRAWLRGTHDFSFSGLKTAVIRRARQDGIYPPPPEGPPWENVAALAREFQNSVVDVLVKKTVDASARYGCGEVVLAGGVAATRRSGKPWPAPRTCPLPCLPWRCAQTTAP</sequence>